<evidence type="ECO:0000256" key="9">
    <source>
        <dbReference type="ARBA" id="ARBA00023136"/>
    </source>
</evidence>
<evidence type="ECO:0000313" key="13">
    <source>
        <dbReference type="EMBL" id="STY27997.1"/>
    </source>
</evidence>
<dbReference type="InterPro" id="IPR028362">
    <property type="entry name" value="AlgI"/>
</dbReference>
<dbReference type="EMBL" id="UGPB01000001">
    <property type="protein sequence ID" value="STY27997.1"/>
    <property type="molecule type" value="Genomic_DNA"/>
</dbReference>
<evidence type="ECO:0000256" key="12">
    <source>
        <dbReference type="SAM" id="Phobius"/>
    </source>
</evidence>
<evidence type="ECO:0000256" key="10">
    <source>
        <dbReference type="ARBA" id="ARBA00023315"/>
    </source>
</evidence>
<evidence type="ECO:0000256" key="3">
    <source>
        <dbReference type="ARBA" id="ARBA00010323"/>
    </source>
</evidence>
<feature type="transmembrane region" description="Helical" evidence="12">
    <location>
        <begin position="53"/>
        <end position="72"/>
    </location>
</feature>
<keyword evidence="9 11" id="KW-0472">Membrane</keyword>
<dbReference type="InterPro" id="IPR051085">
    <property type="entry name" value="MB_O-acyltransferase"/>
</dbReference>
<keyword evidence="7 11" id="KW-0016">Alginate biosynthesis</keyword>
<feature type="transmembrane region" description="Helical" evidence="12">
    <location>
        <begin position="464"/>
        <end position="482"/>
    </location>
</feature>
<keyword evidence="8 12" id="KW-1133">Transmembrane helix</keyword>
<evidence type="ECO:0000256" key="5">
    <source>
        <dbReference type="ARBA" id="ARBA00022679"/>
    </source>
</evidence>
<proteinExistence type="inferred from homology"/>
<dbReference type="Pfam" id="PF03062">
    <property type="entry name" value="MBOAT"/>
    <property type="match status" value="1"/>
</dbReference>
<evidence type="ECO:0000256" key="4">
    <source>
        <dbReference type="ARBA" id="ARBA00022475"/>
    </source>
</evidence>
<dbReference type="STRING" id="1122170.GCA_000701265_01715"/>
<dbReference type="GO" id="GO:0042121">
    <property type="term" value="P:alginic acid biosynthetic process"/>
    <property type="evidence" value="ECO:0007669"/>
    <property type="project" value="UniProtKB-UniRule"/>
</dbReference>
<name>A0A378LMW4_9GAMM</name>
<accession>A0A378LMW4</accession>
<comment type="pathway">
    <text evidence="2 11">Glycan biosynthesis; alginate biosynthesis.</text>
</comment>
<feature type="transmembrane region" description="Helical" evidence="12">
    <location>
        <begin position="314"/>
        <end position="343"/>
    </location>
</feature>
<protein>
    <recommendedName>
        <fullName evidence="11">Probable alginate O-acetylase</fullName>
        <ecNumber evidence="11">2.3.1.-</ecNumber>
    </recommendedName>
</protein>
<dbReference type="InterPro" id="IPR024194">
    <property type="entry name" value="Ac/AlaTfrase_AlgI/DltB"/>
</dbReference>
<dbReference type="GO" id="GO:0005886">
    <property type="term" value="C:plasma membrane"/>
    <property type="evidence" value="ECO:0007669"/>
    <property type="project" value="UniProtKB-SubCell"/>
</dbReference>
<feature type="transmembrane region" description="Helical" evidence="12">
    <location>
        <begin position="363"/>
        <end position="384"/>
    </location>
</feature>
<keyword evidence="10 11" id="KW-0012">Acyltransferase</keyword>
<keyword evidence="5 11" id="KW-0808">Transferase</keyword>
<dbReference type="GO" id="GO:0016746">
    <property type="term" value="F:acyltransferase activity"/>
    <property type="evidence" value="ECO:0007669"/>
    <property type="project" value="UniProtKB-KW"/>
</dbReference>
<evidence type="ECO:0000256" key="8">
    <source>
        <dbReference type="ARBA" id="ARBA00022989"/>
    </source>
</evidence>
<evidence type="ECO:0000256" key="7">
    <source>
        <dbReference type="ARBA" id="ARBA00022841"/>
    </source>
</evidence>
<keyword evidence="14" id="KW-1185">Reference proteome</keyword>
<feature type="transmembrane region" description="Helical" evidence="12">
    <location>
        <begin position="186"/>
        <end position="203"/>
    </location>
</feature>
<dbReference type="PANTHER" id="PTHR13285:SF23">
    <property type="entry name" value="TEICHOIC ACID D-ALANYLTRANSFERASE"/>
    <property type="match status" value="1"/>
</dbReference>
<dbReference type="UniPathway" id="UPA00286"/>
<dbReference type="AlphaFoldDB" id="A0A378LMW4"/>
<dbReference type="PIRSF" id="PIRSF500217">
    <property type="entry name" value="AlgI"/>
    <property type="match status" value="1"/>
</dbReference>
<keyword evidence="6 11" id="KW-0812">Transmembrane</keyword>
<dbReference type="PIRSF" id="PIRSF016636">
    <property type="entry name" value="AlgI_DltB"/>
    <property type="match status" value="1"/>
</dbReference>
<dbReference type="InterPro" id="IPR004299">
    <property type="entry name" value="MBOAT_fam"/>
</dbReference>
<dbReference type="PANTHER" id="PTHR13285">
    <property type="entry name" value="ACYLTRANSFERASE"/>
    <property type="match status" value="1"/>
</dbReference>
<dbReference type="EC" id="2.3.1.-" evidence="11"/>
<comment type="similarity">
    <text evidence="3 11">Belongs to the membrane-bound acyltransferase family.</text>
</comment>
<dbReference type="Proteomes" id="UP000255297">
    <property type="component" value="Unassembled WGS sequence"/>
</dbReference>
<comment type="subcellular location">
    <subcellularLocation>
        <location evidence="11">Cell inner membrane</location>
    </subcellularLocation>
    <subcellularLocation>
        <location evidence="1">Cell membrane</location>
        <topology evidence="1">Multi-pass membrane protein</topology>
    </subcellularLocation>
</comment>
<dbReference type="OrthoDB" id="139172at2"/>
<keyword evidence="4 11" id="KW-1003">Cell membrane</keyword>
<dbReference type="RefSeq" id="WP_031567060.1">
    <property type="nucleotide sequence ID" value="NZ_CAAAIS010000005.1"/>
</dbReference>
<evidence type="ECO:0000313" key="14">
    <source>
        <dbReference type="Proteomes" id="UP000255297"/>
    </source>
</evidence>
<feature type="transmembrane region" description="Helical" evidence="12">
    <location>
        <begin position="147"/>
        <end position="166"/>
    </location>
</feature>
<feature type="transmembrane region" description="Helical" evidence="12">
    <location>
        <begin position="6"/>
        <end position="23"/>
    </location>
</feature>
<feature type="transmembrane region" description="Helical" evidence="12">
    <location>
        <begin position="79"/>
        <end position="96"/>
    </location>
</feature>
<reference evidence="13 14" key="1">
    <citation type="submission" date="2018-06" db="EMBL/GenBank/DDBJ databases">
        <authorList>
            <consortium name="Pathogen Informatics"/>
            <person name="Doyle S."/>
        </authorList>
    </citation>
    <scope>NUCLEOTIDE SEQUENCE [LARGE SCALE GENOMIC DNA]</scope>
    <source>
        <strain evidence="13 14">NCTC11532</strain>
    </source>
</reference>
<evidence type="ECO:0000256" key="11">
    <source>
        <dbReference type="PIRNR" id="PIRNR016636"/>
    </source>
</evidence>
<organism evidence="13 14">
    <name type="scientific">Legionella wadsworthii</name>
    <dbReference type="NCBI Taxonomy" id="28088"/>
    <lineage>
        <taxon>Bacteria</taxon>
        <taxon>Pseudomonadati</taxon>
        <taxon>Pseudomonadota</taxon>
        <taxon>Gammaproteobacteria</taxon>
        <taxon>Legionellales</taxon>
        <taxon>Legionellaceae</taxon>
        <taxon>Legionella</taxon>
    </lineage>
</organism>
<evidence type="ECO:0000256" key="6">
    <source>
        <dbReference type="ARBA" id="ARBA00022692"/>
    </source>
</evidence>
<gene>
    <name evidence="13" type="primary">dltB</name>
    <name evidence="13" type="ORF">NCTC11532_00158</name>
</gene>
<sequence>MLFNSLIFLFAFLPLTWFFYYIFLKTKQVTLGMVWLVFCSLFFYGWWNPVYVGLIILSMVFNFLCGKFLSSLTRGRKPILIFGIGANLILLGYYKYFNFFISILNTTAQTHFNLKYIILPLAISFFTFTQIAFLVDSYKHETREYNFLHYCLFVTFFPHLIAGPIVHHKQLAPQFAQQVSIDPKDIAIGLSIFIIGLFKKIMLADSLMINVGLVYGFTGSSIPHTPDFFAAWIGTISYTLQLYFDFSGYSDMAIGLSLLFGIKLPINFNSPYKALNIIDFWRRWHMTLSQFLRDYLYIPLGGNRKGKTRRYINLWLTMLLGGIWHGASINFLIWGFLHGFYLVINNIWQSFSRTFNPRITRWIPTKILSCGITFIAVMIAWVFFRAHDLHSVKVLLESMIGLNGFDFSILHNDQKAPIRWIAFLLFIIWFTPNTQQIFNQYSPALGIEMVTKTKQRLFSLSPKMGFVMGFILFISLLSLFVSPPSEFMYFTF</sequence>
<evidence type="ECO:0000256" key="1">
    <source>
        <dbReference type="ARBA" id="ARBA00004651"/>
    </source>
</evidence>
<evidence type="ECO:0000256" key="2">
    <source>
        <dbReference type="ARBA" id="ARBA00005182"/>
    </source>
</evidence>
<feature type="transmembrane region" description="Helical" evidence="12">
    <location>
        <begin position="116"/>
        <end position="135"/>
    </location>
</feature>
<keyword evidence="11" id="KW-0997">Cell inner membrane</keyword>